<dbReference type="Gene3D" id="1.20.1560.10">
    <property type="entry name" value="ABC transporter type 1, transmembrane domain"/>
    <property type="match status" value="1"/>
</dbReference>
<dbReference type="NCBIfam" id="TIGR02868">
    <property type="entry name" value="CydC"/>
    <property type="match status" value="1"/>
</dbReference>
<sequence>MFRQIKLFQILKHDSWVRPFLRRYRKSLILAISLGILTFICAAGLMFSAGYLISRAAEQPVNILLVYVPIVLTRAFGIGRPTLHYAERLVSHNWVLKMTSKLRQRLYDALETDAIFWRRRYQLGDLLGLLADDIGHIQNLYLRTIFPMLVAWGLYVILIIALGWLSPLLGLAVLLIFGLMIIAIPWWSTVVNGARQMKDKQLRDQMYAELTDDVLGLADWRLAGRRADYLKRHAATEKLAMNNRLAEHRFARRRDFLMEMLFLLMAVSLVLWGAARWGQYHGGAADWIAALVLALFPLADALSPLPAAAQETNLYGESLRRLNELPAADQKSAADSHPHAPYQIELRDLHFRYQADDAEVLKGIDLTIKPGEKIAVLGRSGSGKTTLLSLLRGDLLPTGGTVTVGDCLSFELGDAAAEIFGVINQRPYLFNTTIANNLRLGNEEASDEQLKDALVRVGLWEMIDQLPQKMATPVAEAGLRFSGGERHRLALARILLHNAPIVLLDEPTVGLDPITERQVIETFQTQLQDRTLIWVTHHLQGVEQMDRVILIGDGQLKLQGTPAELWQQSAYYRGLLTADQGGTSQAGK</sequence>
<dbReference type="Pfam" id="PF00005">
    <property type="entry name" value="ABC_tran"/>
    <property type="match status" value="1"/>
</dbReference>
<evidence type="ECO:0000313" key="10">
    <source>
        <dbReference type="EMBL" id="MDC2826828.1"/>
    </source>
</evidence>
<organism evidence="10 11">
    <name type="scientific">Limosilactobacillus mucosae</name>
    <name type="common">Lactobacillus mucosae</name>
    <dbReference type="NCBI Taxonomy" id="97478"/>
    <lineage>
        <taxon>Bacteria</taxon>
        <taxon>Bacillati</taxon>
        <taxon>Bacillota</taxon>
        <taxon>Bacilli</taxon>
        <taxon>Lactobacillales</taxon>
        <taxon>Lactobacillaceae</taxon>
        <taxon>Limosilactobacillus</taxon>
    </lineage>
</organism>
<dbReference type="GO" id="GO:0005886">
    <property type="term" value="C:plasma membrane"/>
    <property type="evidence" value="ECO:0007669"/>
    <property type="project" value="UniProtKB-SubCell"/>
</dbReference>
<dbReference type="AlphaFoldDB" id="A0AAJ1M8E1"/>
<dbReference type="GO" id="GO:0034775">
    <property type="term" value="P:glutathione transmembrane transport"/>
    <property type="evidence" value="ECO:0007669"/>
    <property type="project" value="InterPro"/>
</dbReference>
<protein>
    <submittedName>
        <fullName evidence="10">Thiol reductant ABC exporter subunit CydC</fullName>
    </submittedName>
</protein>
<evidence type="ECO:0000256" key="3">
    <source>
        <dbReference type="ARBA" id="ARBA00022741"/>
    </source>
</evidence>
<dbReference type="PANTHER" id="PTHR24221">
    <property type="entry name" value="ATP-BINDING CASSETTE SUB-FAMILY B"/>
    <property type="match status" value="1"/>
</dbReference>
<feature type="transmembrane region" description="Helical" evidence="7">
    <location>
        <begin position="28"/>
        <end position="53"/>
    </location>
</feature>
<evidence type="ECO:0000256" key="1">
    <source>
        <dbReference type="ARBA" id="ARBA00004651"/>
    </source>
</evidence>
<reference evidence="10" key="1">
    <citation type="submission" date="2023-01" db="EMBL/GenBank/DDBJ databases">
        <title>Genome analysis of 13 Lactobacillus isolated from gut of wild boar.</title>
        <authorList>
            <person name="Papp P."/>
            <person name="Libisch B."/>
            <person name="Nagy T."/>
            <person name="Olasz F."/>
        </authorList>
    </citation>
    <scope>NUCLEOTIDE SEQUENCE</scope>
    <source>
        <strain evidence="10">F108</strain>
    </source>
</reference>
<evidence type="ECO:0000259" key="8">
    <source>
        <dbReference type="PROSITE" id="PS50893"/>
    </source>
</evidence>
<feature type="transmembrane region" description="Helical" evidence="7">
    <location>
        <begin position="171"/>
        <end position="194"/>
    </location>
</feature>
<dbReference type="Pfam" id="PF00664">
    <property type="entry name" value="ABC_membrane"/>
    <property type="match status" value="1"/>
</dbReference>
<dbReference type="InterPro" id="IPR003439">
    <property type="entry name" value="ABC_transporter-like_ATP-bd"/>
</dbReference>
<keyword evidence="5 7" id="KW-1133">Transmembrane helix</keyword>
<evidence type="ECO:0000256" key="2">
    <source>
        <dbReference type="ARBA" id="ARBA00022692"/>
    </source>
</evidence>
<keyword evidence="6 7" id="KW-0472">Membrane</keyword>
<dbReference type="SUPFAM" id="SSF90123">
    <property type="entry name" value="ABC transporter transmembrane region"/>
    <property type="match status" value="1"/>
</dbReference>
<dbReference type="PROSITE" id="PS50893">
    <property type="entry name" value="ABC_TRANSPORTER_2"/>
    <property type="match status" value="1"/>
</dbReference>
<evidence type="ECO:0000259" key="9">
    <source>
        <dbReference type="PROSITE" id="PS50929"/>
    </source>
</evidence>
<name>A0AAJ1M8E1_LIMMU</name>
<keyword evidence="3" id="KW-0547">Nucleotide-binding</keyword>
<feature type="transmembrane region" description="Helical" evidence="7">
    <location>
        <begin position="59"/>
        <end position="79"/>
    </location>
</feature>
<accession>A0AAJ1M8E1</accession>
<evidence type="ECO:0000313" key="11">
    <source>
        <dbReference type="Proteomes" id="UP001218021"/>
    </source>
</evidence>
<dbReference type="SUPFAM" id="SSF52540">
    <property type="entry name" value="P-loop containing nucleoside triphosphate hydrolases"/>
    <property type="match status" value="1"/>
</dbReference>
<feature type="transmembrane region" description="Helical" evidence="7">
    <location>
        <begin position="145"/>
        <end position="165"/>
    </location>
</feature>
<evidence type="ECO:0000256" key="4">
    <source>
        <dbReference type="ARBA" id="ARBA00022840"/>
    </source>
</evidence>
<dbReference type="InterPro" id="IPR003593">
    <property type="entry name" value="AAA+_ATPase"/>
</dbReference>
<dbReference type="GO" id="GO:0034040">
    <property type="term" value="F:ATPase-coupled lipid transmembrane transporter activity"/>
    <property type="evidence" value="ECO:0007669"/>
    <property type="project" value="TreeGrafter"/>
</dbReference>
<dbReference type="GO" id="GO:0140359">
    <property type="term" value="F:ABC-type transporter activity"/>
    <property type="evidence" value="ECO:0007669"/>
    <property type="project" value="InterPro"/>
</dbReference>
<dbReference type="GO" id="GO:0016887">
    <property type="term" value="F:ATP hydrolysis activity"/>
    <property type="evidence" value="ECO:0007669"/>
    <property type="project" value="InterPro"/>
</dbReference>
<dbReference type="InterPro" id="IPR036640">
    <property type="entry name" value="ABC1_TM_sf"/>
</dbReference>
<dbReference type="InterPro" id="IPR027417">
    <property type="entry name" value="P-loop_NTPase"/>
</dbReference>
<keyword evidence="4" id="KW-0067">ATP-binding</keyword>
<dbReference type="SMART" id="SM00382">
    <property type="entry name" value="AAA"/>
    <property type="match status" value="1"/>
</dbReference>
<dbReference type="EMBL" id="JAQOND010000003">
    <property type="protein sequence ID" value="MDC2826828.1"/>
    <property type="molecule type" value="Genomic_DNA"/>
</dbReference>
<dbReference type="GO" id="GO:0005524">
    <property type="term" value="F:ATP binding"/>
    <property type="evidence" value="ECO:0007669"/>
    <property type="project" value="UniProtKB-KW"/>
</dbReference>
<feature type="domain" description="ABC transmembrane type-1" evidence="9">
    <location>
        <begin position="29"/>
        <end position="296"/>
    </location>
</feature>
<dbReference type="GO" id="GO:0045454">
    <property type="term" value="P:cell redox homeostasis"/>
    <property type="evidence" value="ECO:0007669"/>
    <property type="project" value="InterPro"/>
</dbReference>
<dbReference type="Proteomes" id="UP001218021">
    <property type="component" value="Unassembled WGS sequence"/>
</dbReference>
<dbReference type="InterPro" id="IPR014223">
    <property type="entry name" value="ABC_CydC/D"/>
</dbReference>
<comment type="caution">
    <text evidence="10">The sequence shown here is derived from an EMBL/GenBank/DDBJ whole genome shotgun (WGS) entry which is preliminary data.</text>
</comment>
<dbReference type="InterPro" id="IPR011527">
    <property type="entry name" value="ABC1_TM_dom"/>
</dbReference>
<dbReference type="InterPro" id="IPR039421">
    <property type="entry name" value="Type_1_exporter"/>
</dbReference>
<feature type="domain" description="ABC transporter" evidence="8">
    <location>
        <begin position="344"/>
        <end position="578"/>
    </location>
</feature>
<evidence type="ECO:0000256" key="5">
    <source>
        <dbReference type="ARBA" id="ARBA00022989"/>
    </source>
</evidence>
<proteinExistence type="predicted"/>
<comment type="subcellular location">
    <subcellularLocation>
        <location evidence="1">Cell membrane</location>
        <topology evidence="1">Multi-pass membrane protein</topology>
    </subcellularLocation>
</comment>
<dbReference type="PANTHER" id="PTHR24221:SF653">
    <property type="entry name" value="TRANSPORT ATP-BINDING PROTEIN CYDC"/>
    <property type="match status" value="1"/>
</dbReference>
<evidence type="ECO:0000256" key="7">
    <source>
        <dbReference type="SAM" id="Phobius"/>
    </source>
</evidence>
<evidence type="ECO:0000256" key="6">
    <source>
        <dbReference type="ARBA" id="ARBA00023136"/>
    </source>
</evidence>
<gene>
    <name evidence="10" type="primary">cydC</name>
    <name evidence="10" type="ORF">PO158_00680</name>
</gene>
<dbReference type="Gene3D" id="3.40.50.300">
    <property type="entry name" value="P-loop containing nucleotide triphosphate hydrolases"/>
    <property type="match status" value="1"/>
</dbReference>
<dbReference type="RefSeq" id="WP_272208197.1">
    <property type="nucleotide sequence ID" value="NZ_JAQOMW010000017.1"/>
</dbReference>
<feature type="transmembrane region" description="Helical" evidence="7">
    <location>
        <begin position="256"/>
        <end position="275"/>
    </location>
</feature>
<dbReference type="PROSITE" id="PS50929">
    <property type="entry name" value="ABC_TM1F"/>
    <property type="match status" value="1"/>
</dbReference>
<keyword evidence="2 7" id="KW-0812">Transmembrane</keyword>